<dbReference type="SUPFAM" id="SSF53822">
    <property type="entry name" value="Periplasmic binding protein-like I"/>
    <property type="match status" value="1"/>
</dbReference>
<dbReference type="Proteomes" id="UP001208570">
    <property type="component" value="Unassembled WGS sequence"/>
</dbReference>
<evidence type="ECO:0000313" key="8">
    <source>
        <dbReference type="Proteomes" id="UP001208570"/>
    </source>
</evidence>
<comment type="caution">
    <text evidence="7">The sequence shown here is derived from an EMBL/GenBank/DDBJ whole genome shotgun (WGS) entry which is preliminary data.</text>
</comment>
<evidence type="ECO:0000259" key="6">
    <source>
        <dbReference type="Pfam" id="PF01094"/>
    </source>
</evidence>
<dbReference type="EMBL" id="JAODUP010000166">
    <property type="protein sequence ID" value="KAK2158664.1"/>
    <property type="molecule type" value="Genomic_DNA"/>
</dbReference>
<dbReference type="InterPro" id="IPR001828">
    <property type="entry name" value="ANF_lig-bd_rcpt"/>
</dbReference>
<proteinExistence type="predicted"/>
<evidence type="ECO:0000256" key="4">
    <source>
        <dbReference type="ARBA" id="ARBA00023136"/>
    </source>
</evidence>
<name>A0AAD9N949_9ANNE</name>
<dbReference type="InterPro" id="IPR050726">
    <property type="entry name" value="mGluR"/>
</dbReference>
<dbReference type="InterPro" id="IPR028082">
    <property type="entry name" value="Peripla_BP_I"/>
</dbReference>
<reference evidence="7" key="1">
    <citation type="journal article" date="2023" name="Mol. Biol. Evol.">
        <title>Third-Generation Sequencing Reveals the Adaptive Role of the Epigenome in Three Deep-Sea Polychaetes.</title>
        <authorList>
            <person name="Perez M."/>
            <person name="Aroh O."/>
            <person name="Sun Y."/>
            <person name="Lan Y."/>
            <person name="Juniper S.K."/>
            <person name="Young C.R."/>
            <person name="Angers B."/>
            <person name="Qian P.Y."/>
        </authorList>
    </citation>
    <scope>NUCLEOTIDE SEQUENCE</scope>
    <source>
        <strain evidence="7">P08H-3</strain>
    </source>
</reference>
<evidence type="ECO:0000256" key="5">
    <source>
        <dbReference type="ARBA" id="ARBA00023180"/>
    </source>
</evidence>
<gene>
    <name evidence="7" type="ORF">LSH36_166g06089</name>
</gene>
<dbReference type="GO" id="GO:0016020">
    <property type="term" value="C:membrane"/>
    <property type="evidence" value="ECO:0007669"/>
    <property type="project" value="UniProtKB-SubCell"/>
</dbReference>
<accession>A0AAD9N949</accession>
<dbReference type="PANTHER" id="PTHR24060">
    <property type="entry name" value="METABOTROPIC GLUTAMATE RECEPTOR"/>
    <property type="match status" value="1"/>
</dbReference>
<feature type="domain" description="Receptor ligand binding region" evidence="6">
    <location>
        <begin position="29"/>
        <end position="325"/>
    </location>
</feature>
<evidence type="ECO:0000256" key="2">
    <source>
        <dbReference type="ARBA" id="ARBA00022692"/>
    </source>
</evidence>
<evidence type="ECO:0000256" key="3">
    <source>
        <dbReference type="ARBA" id="ARBA00022989"/>
    </source>
</evidence>
<dbReference type="AlphaFoldDB" id="A0AAD9N949"/>
<comment type="subcellular location">
    <subcellularLocation>
        <location evidence="1">Membrane</location>
    </subcellularLocation>
</comment>
<dbReference type="GO" id="GO:0007186">
    <property type="term" value="P:G protein-coupled receptor signaling pathway"/>
    <property type="evidence" value="ECO:0007669"/>
    <property type="project" value="InterPro"/>
</dbReference>
<keyword evidence="2" id="KW-0812">Transmembrane</keyword>
<dbReference type="Pfam" id="PF01094">
    <property type="entry name" value="ANF_receptor"/>
    <property type="match status" value="1"/>
</dbReference>
<dbReference type="PRINTS" id="PR00593">
    <property type="entry name" value="MTABOTROPICR"/>
</dbReference>
<keyword evidence="5" id="KW-0325">Glycoprotein</keyword>
<protein>
    <recommendedName>
        <fullName evidence="6">Receptor ligand binding region domain-containing protein</fullName>
    </recommendedName>
</protein>
<dbReference type="InterPro" id="IPR000162">
    <property type="entry name" value="GPCR_3_mtglu_rcpt"/>
</dbReference>
<keyword evidence="3" id="KW-1133">Transmembrane helix</keyword>
<keyword evidence="4" id="KW-0472">Membrane</keyword>
<evidence type="ECO:0000313" key="7">
    <source>
        <dbReference type="EMBL" id="KAK2158664.1"/>
    </source>
</evidence>
<organism evidence="7 8">
    <name type="scientific">Paralvinella palmiformis</name>
    <dbReference type="NCBI Taxonomy" id="53620"/>
    <lineage>
        <taxon>Eukaryota</taxon>
        <taxon>Metazoa</taxon>
        <taxon>Spiralia</taxon>
        <taxon>Lophotrochozoa</taxon>
        <taxon>Annelida</taxon>
        <taxon>Polychaeta</taxon>
        <taxon>Sedentaria</taxon>
        <taxon>Canalipalpata</taxon>
        <taxon>Terebellida</taxon>
        <taxon>Terebelliformia</taxon>
        <taxon>Alvinellidae</taxon>
        <taxon>Paralvinella</taxon>
    </lineage>
</organism>
<evidence type="ECO:0000256" key="1">
    <source>
        <dbReference type="ARBA" id="ARBA00004370"/>
    </source>
</evidence>
<dbReference type="Gene3D" id="3.40.50.2300">
    <property type="match status" value="3"/>
</dbReference>
<sequence length="347" mass="38478">MTTTAVYGIYHASYPPFSTGSVTKLAGSTEGCKDASEVEMIAGVVAAPSSVTSIQVANLLKLFKIPQVVFLSHQSNANVQVSFFSTSSALSSEQRFPFFMRTIPSDMNQAEVMVELVKLFNWTYVSVVYEESSYGQEGFEEVKAKLKREGVCIASTEKLIKDSGVATAEAYDETVRVLLQTPRARGSDGWGGRTLVSDGNEAQASHRLAFLSRYSAEDVFRSPSLIPIQVEGAVTVQPFAEPVRGFEEYFLNLTPETNARNPWFVEYWEDYFQCRVPGSPETPFNQNYTRVCSGEERQTRYNGYVPEAQLQFVSDAVMAFAVALQVPTDTGSINLNTVKHMTKRDDD</sequence>
<keyword evidence="8" id="KW-1185">Reference proteome</keyword>